<evidence type="ECO:0000313" key="1">
    <source>
        <dbReference type="EMBL" id="KNH03509.1"/>
    </source>
</evidence>
<sequence length="2019" mass="220878">MTDNNDRPFRARAGNNDADHSFVAMPKERFEHFAMALHEAQPDVLSAHLYAPDGQTQFGVDHLAYHHEGGVEAGQAKRVKKVRQADIRKWACEFLDHWNDHWHDKGVTLFRLFVAVPVKNRMAHDEIVAQRRAFQKLGLGFELWDANAIHRRLAGAKQVVRYYLGQDAYDQLFGRPVGPFSELAAQMDAGSRGAFTASAIARELHVGSTAELAELRRRVRRGERSAVADRIRDKLRDPKVALAFIPADHAAHLRLLASIAIEDRDFDDAKRHLDEADQVDGSAHGSSQRLRAVLCLERDGPEAALQRPNVDATPEVGEVRAVALLRLGRPDEALAELRAPPDGDEREAEYMRLSAIGHLMAGRRTAANELADKAVAREPENRACLFASAVCRFHLALSEAVPPAADDWPRPIELPLVKSTREAEKHLEAAGRAFAQLAAQKVDGRQADMHAWRLAAACLSPSGREEAQAYFDTLSDGNQLTAGVVAWAMASGLQIDIAATTDRLDAVFAANREDVAAALVLMALLHNRKRRKAAYNILETVRPALLRQCEDQIVAYWEAILSPDIDSVAQHRDASLPYAIRFRAAHAIRARGRRLAALEVLLGEMLEGSPEPAILLAATQILHENGRDEAAPLSARFLIEDIATGEAIGLAASTLASAGRFSEALEALERADAFPDGRLPVGLTRLKADCLARSGAIVEANRQSAILADATGHPDDVRRAIRASLAVGAIDSALDLFLKNETALERPTPEHVLLARALAGSEPLAASRITLAIADRVPDELVPAVFDLAHRLKLADQRDKLLRRLVQSADQPNAMVQRFQVDDIGRFFADRKKRFDELGESYASGRMPIQGFAAIDTAPLLRTHLRPFFETTVLAARHPVFARYGRRFEEIADWGEPHDLTIAIDLTALLAAGATGIIDAVEDAFRGIVVSSLTSPALLEMRAALEPVDQSRIKAAMEVLVSVDRGEVELSTTPDPATRLSWSEKDEPRGIPVAPLAAAATARWNKSRRRAVFEELGLAEDPAGIETLAAGTKVTANLATATSLAAAGIWHEAAAMFELSIEASDRSGLDAVLAQQQAENRSAETIDALIARVRRGLATGKWRTASTSDHEAMSYEHHCLMDILDAARGEATIGWIDDRTVTSIRHAELRVCSSVEVIDLLEAAGVIDPERRRNLRRRLRAAGWLFIPIDETDIQEPLVEAASEDSLDECEALAEARAATAFHLQHRKRLQWPRPEQIETGIQGEVPFLLDLGHATGNTLAGLWCAEDLDTEQAAMASSWVLDNLDTSLFPMAVLGAGDPRSDFTLGTTLGSLALHVLQVNRRGDTAGRQAGYSRWLWGTLMRELLRARPEALPHTIEMMAVHIVNSISERDEVGFDENVWRGFVARAFNTLPTFLRWELLQRDDVREAFGFDQPGELAVGRASFAERPFWQAVVACGSTGPASIVDAEGKRWTIEHRSAGGETGLHLTAEGQSLVIPDWPLEVATARASSRKPAVAQLAQEHDLSTEETRSLLKRAAKATPEAAIEAVIAASSASMRTWYDHFAATLADRGGLDLDDLLPDRWARVGARLRLDRANDIFEAAADSLIEEQGLVQAARRFASLPCLLPRVIADRLRSMEPASLEAFLAEWDEDQPMPWARLRIAEVLLRREDAETHIPRIRSDVEHALSEELEPLWALRLGLARMLVSDGPLVADWSAASPRARLACGWHHADELARILVRRGAPASHFLEIVLGRRGNSPRNLLGEDPVGIPADRSDPRYIQIERMLAIETGPILAGVARFETHREWVDVQLLCARFGHRDGKDIANLNIAGGAFAPNDALESLYCDKPAASLEELREGAGIASANGAEQALAGFLAERDLSDHDDTALLVRVMAGVAAMHPLPRSIAGNARALLKDYRPSWEGEATDPQEAASTLLAFACLVSVNGWRAQAGRVDALFADFLTQLAKDDAAAGTLMADVAYWRARMEKTAEGRLSKIAGMLGRLGERSELEGASRKLALDFARKLSGTQSAPFIDLL</sequence>
<dbReference type="SUPFAM" id="SSF48452">
    <property type="entry name" value="TPR-like"/>
    <property type="match status" value="1"/>
</dbReference>
<dbReference type="RefSeq" id="WP_050599066.1">
    <property type="nucleotide sequence ID" value="NZ_JYNE01000006.1"/>
</dbReference>
<comment type="caution">
    <text evidence="1">The sequence shown here is derived from an EMBL/GenBank/DDBJ whole genome shotgun (WGS) entry which is preliminary data.</text>
</comment>
<dbReference type="Gene3D" id="1.25.40.10">
    <property type="entry name" value="Tetratricopeptide repeat domain"/>
    <property type="match status" value="1"/>
</dbReference>
<proteinExistence type="predicted"/>
<protein>
    <submittedName>
        <fullName evidence="1">Uncharacterized protein</fullName>
    </submittedName>
</protein>
<dbReference type="Proteomes" id="UP000037446">
    <property type="component" value="Unassembled WGS sequence"/>
</dbReference>
<accession>A0A0L1KI48</accession>
<dbReference type="EMBL" id="JYNE01000006">
    <property type="protein sequence ID" value="KNH03509.1"/>
    <property type="molecule type" value="Genomic_DNA"/>
</dbReference>
<organism evidence="1 2">
    <name type="scientific">Qipengyuania citrea LAMA 915</name>
    <dbReference type="NCBI Taxonomy" id="1306953"/>
    <lineage>
        <taxon>Bacteria</taxon>
        <taxon>Pseudomonadati</taxon>
        <taxon>Pseudomonadota</taxon>
        <taxon>Alphaproteobacteria</taxon>
        <taxon>Sphingomonadales</taxon>
        <taxon>Erythrobacteraceae</taxon>
        <taxon>Qipengyuania</taxon>
    </lineage>
</organism>
<reference evidence="1" key="1">
    <citation type="submission" date="2015-02" db="EMBL/GenBank/DDBJ databases">
        <authorList>
            <person name="Chooi Y.-H."/>
        </authorList>
    </citation>
    <scope>NUCLEOTIDE SEQUENCE [LARGE SCALE GENOMIC DNA]</scope>
    <source>
        <strain evidence="1">LAMA 915</strain>
    </source>
</reference>
<evidence type="ECO:0000313" key="2">
    <source>
        <dbReference type="Proteomes" id="UP000037446"/>
    </source>
</evidence>
<dbReference type="PATRIC" id="fig|1306953.7.peg.1798"/>
<name>A0A0L1KI48_9SPHN</name>
<gene>
    <name evidence="1" type="ORF">J121_1752</name>
</gene>
<dbReference type="InterPro" id="IPR011990">
    <property type="entry name" value="TPR-like_helical_dom_sf"/>
</dbReference>